<evidence type="ECO:0000256" key="5">
    <source>
        <dbReference type="ARBA" id="ARBA00023163"/>
    </source>
</evidence>
<dbReference type="SMART" id="SM00066">
    <property type="entry name" value="GAL4"/>
    <property type="match status" value="1"/>
</dbReference>
<evidence type="ECO:0000256" key="6">
    <source>
        <dbReference type="ARBA" id="ARBA00023242"/>
    </source>
</evidence>
<evidence type="ECO:0000313" key="9">
    <source>
        <dbReference type="Proteomes" id="UP001358417"/>
    </source>
</evidence>
<dbReference type="Gene3D" id="4.10.240.10">
    <property type="entry name" value="Zn(2)-C6 fungal-type DNA-binding domain"/>
    <property type="match status" value="1"/>
</dbReference>
<dbReference type="CDD" id="cd12148">
    <property type="entry name" value="fungal_TF_MHR"/>
    <property type="match status" value="1"/>
</dbReference>
<dbReference type="InterPro" id="IPR036864">
    <property type="entry name" value="Zn2-C6_fun-type_DNA-bd_sf"/>
</dbReference>
<keyword evidence="9" id="KW-1185">Reference proteome</keyword>
<keyword evidence="6" id="KW-0539">Nucleus</keyword>
<keyword evidence="4" id="KW-0238">DNA-binding</keyword>
<dbReference type="GO" id="GO:0005634">
    <property type="term" value="C:nucleus"/>
    <property type="evidence" value="ECO:0007669"/>
    <property type="project" value="UniProtKB-SubCell"/>
</dbReference>
<evidence type="ECO:0000313" key="8">
    <source>
        <dbReference type="EMBL" id="KAK5062934.1"/>
    </source>
</evidence>
<dbReference type="PANTHER" id="PTHR31001:SF49">
    <property type="entry name" value="ZN(II)2CYS6 TRANSCRIPTION FACTOR (EUROFUNG)"/>
    <property type="match status" value="1"/>
</dbReference>
<comment type="subcellular location">
    <subcellularLocation>
        <location evidence="1">Nucleus</location>
    </subcellularLocation>
</comment>
<dbReference type="SMART" id="SM00906">
    <property type="entry name" value="Fungal_trans"/>
    <property type="match status" value="1"/>
</dbReference>
<gene>
    <name evidence="8" type="ORF">LTR84_005010</name>
</gene>
<dbReference type="GO" id="GO:0000981">
    <property type="term" value="F:DNA-binding transcription factor activity, RNA polymerase II-specific"/>
    <property type="evidence" value="ECO:0007669"/>
    <property type="project" value="InterPro"/>
</dbReference>
<dbReference type="Pfam" id="PF04082">
    <property type="entry name" value="Fungal_trans"/>
    <property type="match status" value="1"/>
</dbReference>
<dbReference type="GO" id="GO:0008270">
    <property type="term" value="F:zinc ion binding"/>
    <property type="evidence" value="ECO:0007669"/>
    <property type="project" value="InterPro"/>
</dbReference>
<dbReference type="Proteomes" id="UP001358417">
    <property type="component" value="Unassembled WGS sequence"/>
</dbReference>
<dbReference type="CDD" id="cd00067">
    <property type="entry name" value="GAL4"/>
    <property type="match status" value="1"/>
</dbReference>
<evidence type="ECO:0000256" key="1">
    <source>
        <dbReference type="ARBA" id="ARBA00004123"/>
    </source>
</evidence>
<keyword evidence="2" id="KW-0479">Metal-binding</keyword>
<dbReference type="RefSeq" id="XP_064711206.1">
    <property type="nucleotide sequence ID" value="XM_064848582.1"/>
</dbReference>
<evidence type="ECO:0000256" key="3">
    <source>
        <dbReference type="ARBA" id="ARBA00023015"/>
    </source>
</evidence>
<keyword evidence="3" id="KW-0805">Transcription regulation</keyword>
<protein>
    <recommendedName>
        <fullName evidence="7">Zn(2)-C6 fungal-type domain-containing protein</fullName>
    </recommendedName>
</protein>
<reference evidence="8 9" key="1">
    <citation type="submission" date="2023-08" db="EMBL/GenBank/DDBJ databases">
        <title>Black Yeasts Isolated from many extreme environments.</title>
        <authorList>
            <person name="Coleine C."/>
            <person name="Stajich J.E."/>
            <person name="Selbmann L."/>
        </authorList>
    </citation>
    <scope>NUCLEOTIDE SEQUENCE [LARGE SCALE GENOMIC DNA]</scope>
    <source>
        <strain evidence="8 9">CCFEE 5792</strain>
    </source>
</reference>
<comment type="caution">
    <text evidence="8">The sequence shown here is derived from an EMBL/GenBank/DDBJ whole genome shotgun (WGS) entry which is preliminary data.</text>
</comment>
<dbReference type="PANTHER" id="PTHR31001">
    <property type="entry name" value="UNCHARACTERIZED TRANSCRIPTIONAL REGULATORY PROTEIN"/>
    <property type="match status" value="1"/>
</dbReference>
<dbReference type="PROSITE" id="PS00463">
    <property type="entry name" value="ZN2_CY6_FUNGAL_1"/>
    <property type="match status" value="1"/>
</dbReference>
<evidence type="ECO:0000256" key="4">
    <source>
        <dbReference type="ARBA" id="ARBA00023125"/>
    </source>
</evidence>
<dbReference type="GeneID" id="89973188"/>
<evidence type="ECO:0000256" key="2">
    <source>
        <dbReference type="ARBA" id="ARBA00022723"/>
    </source>
</evidence>
<dbReference type="InterPro" id="IPR001138">
    <property type="entry name" value="Zn2Cys6_DnaBD"/>
</dbReference>
<dbReference type="SUPFAM" id="SSF57701">
    <property type="entry name" value="Zn2/Cys6 DNA-binding domain"/>
    <property type="match status" value="1"/>
</dbReference>
<dbReference type="EMBL" id="JAVRRD010000002">
    <property type="protein sequence ID" value="KAK5062934.1"/>
    <property type="molecule type" value="Genomic_DNA"/>
</dbReference>
<accession>A0AAV9NNX9</accession>
<organism evidence="8 9">
    <name type="scientific">Exophiala bonariae</name>
    <dbReference type="NCBI Taxonomy" id="1690606"/>
    <lineage>
        <taxon>Eukaryota</taxon>
        <taxon>Fungi</taxon>
        <taxon>Dikarya</taxon>
        <taxon>Ascomycota</taxon>
        <taxon>Pezizomycotina</taxon>
        <taxon>Eurotiomycetes</taxon>
        <taxon>Chaetothyriomycetidae</taxon>
        <taxon>Chaetothyriales</taxon>
        <taxon>Herpotrichiellaceae</taxon>
        <taxon>Exophiala</taxon>
    </lineage>
</organism>
<evidence type="ECO:0000259" key="7">
    <source>
        <dbReference type="PROSITE" id="PS50048"/>
    </source>
</evidence>
<dbReference type="GO" id="GO:0006351">
    <property type="term" value="P:DNA-templated transcription"/>
    <property type="evidence" value="ECO:0007669"/>
    <property type="project" value="InterPro"/>
</dbReference>
<dbReference type="PROSITE" id="PS50048">
    <property type="entry name" value="ZN2_CY6_FUNGAL_2"/>
    <property type="match status" value="1"/>
</dbReference>
<dbReference type="Pfam" id="PF00172">
    <property type="entry name" value="Zn_clus"/>
    <property type="match status" value="1"/>
</dbReference>
<keyword evidence="5" id="KW-0804">Transcription</keyword>
<proteinExistence type="predicted"/>
<name>A0AAV9NNX9_9EURO</name>
<sequence>MANISAFTGKFRASKGVVYESPAKVIKRPRDSLVCNQCKKSKLRCDRGHPCSSCVRRDEAARCSYHRSSTSATENTRQTVAEEKLVHLESIVKELMQTQPGAHRLHAESIAKPITPPAVLQDIVQTESQTQIESYEYVGSTHWSAILDDIQELKAVLGKSLDQQESEEHAVIETRALGSEVIFGSPNHFSLQQITSQYLPPKIEVDRLLSVYFQGKTFIAPFVHAYQFQRQYQEFWADTSKAHPLWLSILFSICYTASIVRERVRSFHASQNESSIGDHALHIAAGQCLVLGEYHRPQQLGLEALGMYANSKNLRTLDPCREAGAMLGMVVKMAYEMGYHRDPDSFGTFTVFEGEMRRRLWASCVQMDLMMSFMLGLPSNIRLENSDTKPPRNLLDSDFDVDTKVLPKSRSEHEPTRILWFIVKVRQMHNFSKASMDALSFTEKSEAEILALDQDIRQMYTTIPDILRTRPLAESLADEPFLIMTRVYVEFIYLKSICVLHRRYMVRGDAFSTQCCIEAGMRIVTKFIEMYREFSPGGQLCTERWMLSNFTINDVLLGVMVLCLVLHQRRQNTSPTLNPRPGTNANSAYRINFDEGSECDIPSLLERVHAILVEKSQASRDVRRVSHAVRLTLRGASGAERSSSMLPFNRHKKTHPYYLQPQPSDRQVTPAHDLPLETVVESVDRFSLASTALEGPQSEIPATTEQNSYSATSFDFGLLDPFNFMADADNIDWSDFELFDQTFAPDAMPLYTPP</sequence>
<dbReference type="GO" id="GO:0003677">
    <property type="term" value="F:DNA binding"/>
    <property type="evidence" value="ECO:0007669"/>
    <property type="project" value="UniProtKB-KW"/>
</dbReference>
<dbReference type="InterPro" id="IPR007219">
    <property type="entry name" value="XnlR_reg_dom"/>
</dbReference>
<dbReference type="InterPro" id="IPR050613">
    <property type="entry name" value="Sec_Metabolite_Reg"/>
</dbReference>
<feature type="domain" description="Zn(2)-C6 fungal-type" evidence="7">
    <location>
        <begin position="34"/>
        <end position="65"/>
    </location>
</feature>
<dbReference type="AlphaFoldDB" id="A0AAV9NNX9"/>